<feature type="region of interest" description="Disordered" evidence="1">
    <location>
        <begin position="298"/>
        <end position="320"/>
    </location>
</feature>
<dbReference type="RefSeq" id="XP_035457512.1">
    <property type="nucleotide sequence ID" value="XM_035601619.2"/>
</dbReference>
<proteinExistence type="predicted"/>
<evidence type="ECO:0000256" key="1">
    <source>
        <dbReference type="SAM" id="MobiDB-lite"/>
    </source>
</evidence>
<organism evidence="3 4">
    <name type="scientific">Spodoptera frugiperda</name>
    <name type="common">Fall armyworm</name>
    <dbReference type="NCBI Taxonomy" id="7108"/>
    <lineage>
        <taxon>Eukaryota</taxon>
        <taxon>Metazoa</taxon>
        <taxon>Ecdysozoa</taxon>
        <taxon>Arthropoda</taxon>
        <taxon>Hexapoda</taxon>
        <taxon>Insecta</taxon>
        <taxon>Pterygota</taxon>
        <taxon>Neoptera</taxon>
        <taxon>Endopterygota</taxon>
        <taxon>Lepidoptera</taxon>
        <taxon>Glossata</taxon>
        <taxon>Ditrysia</taxon>
        <taxon>Noctuoidea</taxon>
        <taxon>Noctuidae</taxon>
        <taxon>Amphipyrinae</taxon>
        <taxon>Spodoptera</taxon>
    </lineage>
</organism>
<dbReference type="OrthoDB" id="6932714at2759"/>
<feature type="signal peptide" evidence="2">
    <location>
        <begin position="1"/>
        <end position="23"/>
    </location>
</feature>
<evidence type="ECO:0000313" key="4">
    <source>
        <dbReference type="RefSeq" id="XP_035457512.1"/>
    </source>
</evidence>
<sequence length="340" mass="39727">MIVYLRENMKIVILLSLFAYASTAVQEPSPRSVNVALETSFLFEPKDINENLQFVKNVKNFLDKLYSMLAPQVKEYSSSQKPADLQQFRADIHPQTQLESRKLFFIDLYKEFCDFVSNITSNTLEQSLTVIKKEINQILDSNQEILKEIIPDKNIKKILDESYDGAKSNVKYCHKNIAFKKFARKMERMYTQQELKKLQKCLRKLDNAIENNNKSDATRIVREFIQIGIIDKYSQLNVPGRDMFVREMKVLLDYIEVKNKEFKEKHSIKKKNVKPTKEIVYAIDDVTNSSSIENNLETRRSRGDKEKRVGVERSKKDKKRSGFNEIVVDNMELIVQSLKS</sequence>
<gene>
    <name evidence="4" type="primary">LOC118281134</name>
</gene>
<dbReference type="GeneID" id="118281134"/>
<keyword evidence="2" id="KW-0732">Signal</keyword>
<protein>
    <submittedName>
        <fullName evidence="4">Uncharacterized protein LOC118281134</fullName>
    </submittedName>
</protein>
<evidence type="ECO:0000313" key="3">
    <source>
        <dbReference type="Proteomes" id="UP000829999"/>
    </source>
</evidence>
<accession>A0A9R0DKC3</accession>
<dbReference type="Proteomes" id="UP000829999">
    <property type="component" value="Chromosome 19"/>
</dbReference>
<feature type="chain" id="PRO_5040153044" evidence="2">
    <location>
        <begin position="24"/>
        <end position="340"/>
    </location>
</feature>
<keyword evidence="3" id="KW-1185">Reference proteome</keyword>
<reference evidence="4" key="1">
    <citation type="submission" date="2025-08" db="UniProtKB">
        <authorList>
            <consortium name="RefSeq"/>
        </authorList>
    </citation>
    <scope>IDENTIFICATION</scope>
    <source>
        <tissue evidence="4">Whole larval tissue</tissue>
    </source>
</reference>
<feature type="compositionally biased region" description="Basic and acidic residues" evidence="1">
    <location>
        <begin position="298"/>
        <end position="315"/>
    </location>
</feature>
<dbReference type="AlphaFoldDB" id="A0A9R0DKC3"/>
<evidence type="ECO:0000256" key="2">
    <source>
        <dbReference type="SAM" id="SignalP"/>
    </source>
</evidence>
<name>A0A9R0DKC3_SPOFR</name>